<accession>A0A5B8RYW1</accession>
<evidence type="ECO:0000313" key="5">
    <source>
        <dbReference type="EMBL" id="QEA13984.1"/>
    </source>
</evidence>
<proteinExistence type="predicted"/>
<dbReference type="PROSITE" id="PS51257">
    <property type="entry name" value="PROKAR_LIPOPROTEIN"/>
    <property type="match status" value="1"/>
</dbReference>
<evidence type="ECO:0000256" key="1">
    <source>
        <dbReference type="ARBA" id="ARBA00022737"/>
    </source>
</evidence>
<sequence length="274" mass="30069">MVSRHMAHRSLGSWLLTPLLAAALALLQACASAPAPGSDAEALAATAPSTDARHRAHIRLELAANYLQMGKPEVALEETAQALAADPGYSEAYQLRGLVYMALQDWTKAQTNLQRALELKPADPDVLHNLGWLHCQRKDYDSADALFQRALATPGYASRVKTWTAQGVCHERAGRFPQARETLLHAYEFDAANPVVGFHLASVMFAQGDAKGAQFYIRRVNNGEFSNAASLWLGIKVERALKDADAMRQLAEQLNRRYPDSREAMALVQGAFDE</sequence>
<feature type="signal peptide" evidence="4">
    <location>
        <begin position="1"/>
        <end position="31"/>
    </location>
</feature>
<dbReference type="InterPro" id="IPR013360">
    <property type="entry name" value="Pilus_4_PilW"/>
</dbReference>
<keyword evidence="2 3" id="KW-0802">TPR repeat</keyword>
<dbReference type="EMBL" id="CP042344">
    <property type="protein sequence ID" value="QEA13984.1"/>
    <property type="molecule type" value="Genomic_DNA"/>
</dbReference>
<dbReference type="SUPFAM" id="SSF48452">
    <property type="entry name" value="TPR-like"/>
    <property type="match status" value="1"/>
</dbReference>
<dbReference type="PANTHER" id="PTHR44858">
    <property type="entry name" value="TETRATRICOPEPTIDE REPEAT PROTEIN 6"/>
    <property type="match status" value="1"/>
</dbReference>
<dbReference type="InterPro" id="IPR011990">
    <property type="entry name" value="TPR-like_helical_dom_sf"/>
</dbReference>
<dbReference type="Proteomes" id="UP000321199">
    <property type="component" value="Chromosome"/>
</dbReference>
<evidence type="ECO:0000256" key="2">
    <source>
        <dbReference type="ARBA" id="ARBA00022803"/>
    </source>
</evidence>
<reference evidence="5 6" key="1">
    <citation type="submission" date="2019-07" db="EMBL/GenBank/DDBJ databases">
        <title>Complete genome sequence of Comamonas sp. NLF 7-7 isolated from livestock.</title>
        <authorList>
            <person name="Kim D.H."/>
            <person name="Kim J.G."/>
        </authorList>
    </citation>
    <scope>NUCLEOTIDE SEQUENCE [LARGE SCALE GENOMIC DNA]</scope>
    <source>
        <strain evidence="5 6">NLF 7-7</strain>
    </source>
</reference>
<dbReference type="KEGG" id="cof:FOZ74_13650"/>
<organism evidence="5 6">
    <name type="scientific">Comamonas flocculans</name>
    <dbReference type="NCBI Taxonomy" id="2597701"/>
    <lineage>
        <taxon>Bacteria</taxon>
        <taxon>Pseudomonadati</taxon>
        <taxon>Pseudomonadota</taxon>
        <taxon>Betaproteobacteria</taxon>
        <taxon>Burkholderiales</taxon>
        <taxon>Comamonadaceae</taxon>
        <taxon>Comamonas</taxon>
    </lineage>
</organism>
<name>A0A5B8RYW1_9BURK</name>
<dbReference type="InterPro" id="IPR019734">
    <property type="entry name" value="TPR_rpt"/>
</dbReference>
<keyword evidence="6" id="KW-1185">Reference proteome</keyword>
<keyword evidence="1" id="KW-0677">Repeat</keyword>
<dbReference type="PROSITE" id="PS50005">
    <property type="entry name" value="TPR"/>
    <property type="match status" value="1"/>
</dbReference>
<dbReference type="RefSeq" id="WP_146913566.1">
    <property type="nucleotide sequence ID" value="NZ_CP042344.1"/>
</dbReference>
<gene>
    <name evidence="5" type="primary">pilW</name>
    <name evidence="5" type="ORF">FOZ74_13650</name>
</gene>
<evidence type="ECO:0000313" key="6">
    <source>
        <dbReference type="Proteomes" id="UP000321199"/>
    </source>
</evidence>
<feature type="chain" id="PRO_5022987111" evidence="4">
    <location>
        <begin position="32"/>
        <end position="274"/>
    </location>
</feature>
<dbReference type="PANTHER" id="PTHR44858:SF1">
    <property type="entry name" value="UDP-N-ACETYLGLUCOSAMINE--PEPTIDE N-ACETYLGLUCOSAMINYLTRANSFERASE SPINDLY-RELATED"/>
    <property type="match status" value="1"/>
</dbReference>
<dbReference type="Gene3D" id="1.25.40.10">
    <property type="entry name" value="Tetratricopeptide repeat domain"/>
    <property type="match status" value="1"/>
</dbReference>
<evidence type="ECO:0000256" key="4">
    <source>
        <dbReference type="SAM" id="SignalP"/>
    </source>
</evidence>
<keyword evidence="4" id="KW-0732">Signal</keyword>
<dbReference type="SMART" id="SM00028">
    <property type="entry name" value="TPR"/>
    <property type="match status" value="4"/>
</dbReference>
<dbReference type="InterPro" id="IPR050498">
    <property type="entry name" value="Ycf3"/>
</dbReference>
<protein>
    <submittedName>
        <fullName evidence="5">Type IV pilus biogenesis/stability protein PilW</fullName>
    </submittedName>
</protein>
<feature type="repeat" description="TPR" evidence="3">
    <location>
        <begin position="90"/>
        <end position="123"/>
    </location>
</feature>
<evidence type="ECO:0000256" key="3">
    <source>
        <dbReference type="PROSITE-ProRule" id="PRU00339"/>
    </source>
</evidence>
<dbReference type="NCBIfam" id="TIGR02521">
    <property type="entry name" value="type_IV_pilW"/>
    <property type="match status" value="1"/>
</dbReference>
<dbReference type="AlphaFoldDB" id="A0A5B8RYW1"/>
<dbReference type="Pfam" id="PF13424">
    <property type="entry name" value="TPR_12"/>
    <property type="match status" value="1"/>
</dbReference>
<dbReference type="OrthoDB" id="9814042at2"/>